<evidence type="ECO:0000256" key="4">
    <source>
        <dbReference type="ARBA" id="ARBA00022475"/>
    </source>
</evidence>
<evidence type="ECO:0000256" key="12">
    <source>
        <dbReference type="PIRSR" id="PIRSR006247-1"/>
    </source>
</evidence>
<feature type="transmembrane region" description="Helical" evidence="13">
    <location>
        <begin position="234"/>
        <end position="256"/>
    </location>
</feature>
<evidence type="ECO:0000256" key="13">
    <source>
        <dbReference type="SAM" id="Phobius"/>
    </source>
</evidence>
<evidence type="ECO:0000256" key="2">
    <source>
        <dbReference type="ARBA" id="ARBA00009137"/>
    </source>
</evidence>
<feature type="binding site" evidence="12">
    <location>
        <position position="430"/>
    </location>
    <ligand>
        <name>K(+)</name>
        <dbReference type="ChEBI" id="CHEBI:29103"/>
    </ligand>
</feature>
<protein>
    <submittedName>
        <fullName evidence="14">TrkH family potassium uptake protein</fullName>
    </submittedName>
</protein>
<evidence type="ECO:0000256" key="8">
    <source>
        <dbReference type="ARBA" id="ARBA00022958"/>
    </source>
</evidence>
<keyword evidence="8 12" id="KW-0630">Potassium</keyword>
<keyword evidence="12" id="KW-0479">Metal-binding</keyword>
<dbReference type="EMBL" id="WAGX01000007">
    <property type="protein sequence ID" value="KAB1435789.1"/>
    <property type="molecule type" value="Genomic_DNA"/>
</dbReference>
<feature type="binding site" evidence="12">
    <location>
        <position position="218"/>
    </location>
    <ligand>
        <name>K(+)</name>
        <dbReference type="ChEBI" id="CHEBI:29103"/>
    </ligand>
</feature>
<evidence type="ECO:0000256" key="9">
    <source>
        <dbReference type="ARBA" id="ARBA00022989"/>
    </source>
</evidence>
<dbReference type="Proteomes" id="UP000461768">
    <property type="component" value="Unassembled WGS sequence"/>
</dbReference>
<dbReference type="InterPro" id="IPR003445">
    <property type="entry name" value="Cat_transpt"/>
</dbReference>
<evidence type="ECO:0000313" key="15">
    <source>
        <dbReference type="Proteomes" id="UP000461768"/>
    </source>
</evidence>
<feature type="transmembrane region" description="Helical" evidence="13">
    <location>
        <begin position="68"/>
        <end position="89"/>
    </location>
</feature>
<dbReference type="OrthoDB" id="9810952at2"/>
<evidence type="ECO:0000256" key="11">
    <source>
        <dbReference type="ARBA" id="ARBA00023136"/>
    </source>
</evidence>
<comment type="subcellular location">
    <subcellularLocation>
        <location evidence="1">Cell inner membrane</location>
        <topology evidence="1">Multi-pass membrane protein</topology>
    </subcellularLocation>
</comment>
<evidence type="ECO:0000256" key="10">
    <source>
        <dbReference type="ARBA" id="ARBA00023065"/>
    </source>
</evidence>
<proteinExistence type="inferred from homology"/>
<dbReference type="GO" id="GO:0005886">
    <property type="term" value="C:plasma membrane"/>
    <property type="evidence" value="ECO:0007669"/>
    <property type="project" value="UniProtKB-SubCell"/>
</dbReference>
<evidence type="ECO:0000256" key="1">
    <source>
        <dbReference type="ARBA" id="ARBA00004429"/>
    </source>
</evidence>
<reference evidence="14 15" key="1">
    <citation type="submission" date="2019-09" db="EMBL/GenBank/DDBJ databases">
        <authorList>
            <person name="Valk L.C."/>
        </authorList>
    </citation>
    <scope>NUCLEOTIDE SEQUENCE [LARGE SCALE GENOMIC DNA]</scope>
    <source>
        <strain evidence="14">GalUA</strain>
    </source>
</reference>
<comment type="caution">
    <text evidence="14">The sequence shown here is derived from an EMBL/GenBank/DDBJ whole genome shotgun (WGS) entry which is preliminary data.</text>
</comment>
<dbReference type="PANTHER" id="PTHR32024:SF2">
    <property type="entry name" value="TRK SYSTEM POTASSIUM UPTAKE PROTEIN TRKG-RELATED"/>
    <property type="match status" value="1"/>
</dbReference>
<feature type="binding site" evidence="12">
    <location>
        <position position="110"/>
    </location>
    <ligand>
        <name>K(+)</name>
        <dbReference type="ChEBI" id="CHEBI:29103"/>
    </ligand>
</feature>
<keyword evidence="6" id="KW-0633">Potassium transport</keyword>
<dbReference type="PIRSF" id="PIRSF006247">
    <property type="entry name" value="TrkH"/>
    <property type="match status" value="1"/>
</dbReference>
<dbReference type="Pfam" id="PF02386">
    <property type="entry name" value="TrkH"/>
    <property type="match status" value="1"/>
</dbReference>
<feature type="transmembrane region" description="Helical" evidence="13">
    <location>
        <begin position="329"/>
        <end position="348"/>
    </location>
</feature>
<feature type="binding site" evidence="12">
    <location>
        <position position="429"/>
    </location>
    <ligand>
        <name>K(+)</name>
        <dbReference type="ChEBI" id="CHEBI:29103"/>
    </ligand>
</feature>
<organism evidence="14 15">
    <name type="scientific">Candidatus Galacturonatibacter soehngenii</name>
    <dbReference type="NCBI Taxonomy" id="2307010"/>
    <lineage>
        <taxon>Bacteria</taxon>
        <taxon>Bacillati</taxon>
        <taxon>Bacillota</taxon>
        <taxon>Clostridia</taxon>
        <taxon>Lachnospirales</taxon>
        <taxon>Lachnospiraceae</taxon>
        <taxon>Candidatus Galacturonatibacter</taxon>
    </lineage>
</organism>
<feature type="transmembrane region" description="Helical" evidence="13">
    <location>
        <begin position="452"/>
        <end position="472"/>
    </location>
</feature>
<feature type="binding site" evidence="12">
    <location>
        <position position="312"/>
    </location>
    <ligand>
        <name>K(+)</name>
        <dbReference type="ChEBI" id="CHEBI:29103"/>
    </ligand>
</feature>
<reference evidence="14 15" key="2">
    <citation type="submission" date="2020-02" db="EMBL/GenBank/DDBJ databases">
        <title>Candidatus Galacturonibacter soehngenii shows hetero-acetogenic catabolism of galacturonic acid but lacks a canonical carbon monoxide dehydrogenase/acetyl-CoA synthase complex.</title>
        <authorList>
            <person name="Diender M."/>
            <person name="Stouten G.R."/>
            <person name="Petersen J.F."/>
            <person name="Nielsen P.H."/>
            <person name="Dueholm M.S."/>
            <person name="Pronk J.T."/>
            <person name="Van Loosdrecht M.C.M."/>
        </authorList>
    </citation>
    <scope>NUCLEOTIDE SEQUENCE [LARGE SCALE GENOMIC DNA]</scope>
    <source>
        <strain evidence="14">GalUA</strain>
    </source>
</reference>
<feature type="transmembrane region" description="Helical" evidence="13">
    <location>
        <begin position="131"/>
        <end position="150"/>
    </location>
</feature>
<dbReference type="GO" id="GO:0046872">
    <property type="term" value="F:metal ion binding"/>
    <property type="evidence" value="ECO:0007669"/>
    <property type="project" value="UniProtKB-KW"/>
</dbReference>
<feature type="transmembrane region" description="Helical" evidence="13">
    <location>
        <begin position="12"/>
        <end position="31"/>
    </location>
</feature>
<keyword evidence="11 13" id="KW-0472">Membrane</keyword>
<evidence type="ECO:0000256" key="3">
    <source>
        <dbReference type="ARBA" id="ARBA00022448"/>
    </source>
</evidence>
<feature type="binding site" evidence="12">
    <location>
        <position position="313"/>
    </location>
    <ligand>
        <name>K(+)</name>
        <dbReference type="ChEBI" id="CHEBI:29103"/>
    </ligand>
</feature>
<dbReference type="AlphaFoldDB" id="A0A7V7QIB1"/>
<evidence type="ECO:0000256" key="5">
    <source>
        <dbReference type="ARBA" id="ARBA00022519"/>
    </source>
</evidence>
<feature type="transmembrane region" description="Helical" evidence="13">
    <location>
        <begin position="37"/>
        <end position="56"/>
    </location>
</feature>
<feature type="transmembrane region" description="Helical" evidence="13">
    <location>
        <begin position="180"/>
        <end position="202"/>
    </location>
</feature>
<keyword evidence="15" id="KW-1185">Reference proteome</keyword>
<feature type="transmembrane region" description="Helical" evidence="13">
    <location>
        <begin position="388"/>
        <end position="411"/>
    </location>
</feature>
<evidence type="ECO:0000313" key="14">
    <source>
        <dbReference type="EMBL" id="KAB1435789.1"/>
    </source>
</evidence>
<accession>A0A7V7QIB1</accession>
<keyword evidence="5" id="KW-0997">Cell inner membrane</keyword>
<dbReference type="GO" id="GO:0015379">
    <property type="term" value="F:potassium:chloride symporter activity"/>
    <property type="evidence" value="ECO:0007669"/>
    <property type="project" value="InterPro"/>
</dbReference>
<gene>
    <name evidence="14" type="ORF">F7O84_15535</name>
</gene>
<evidence type="ECO:0000256" key="6">
    <source>
        <dbReference type="ARBA" id="ARBA00022538"/>
    </source>
</evidence>
<dbReference type="RefSeq" id="WP_151147329.1">
    <property type="nucleotide sequence ID" value="NZ_WAGX01000007.1"/>
</dbReference>
<dbReference type="InterPro" id="IPR004772">
    <property type="entry name" value="TrkH"/>
</dbReference>
<keyword evidence="9 13" id="KW-1133">Transmembrane helix</keyword>
<comment type="similarity">
    <text evidence="2">Belongs to the TrkH potassium transport family.</text>
</comment>
<dbReference type="PANTHER" id="PTHR32024">
    <property type="entry name" value="TRK SYSTEM POTASSIUM UPTAKE PROTEIN TRKG-RELATED"/>
    <property type="match status" value="1"/>
</dbReference>
<keyword evidence="10" id="KW-0406">Ion transport</keyword>
<evidence type="ECO:0000256" key="7">
    <source>
        <dbReference type="ARBA" id="ARBA00022692"/>
    </source>
</evidence>
<feature type="binding site" evidence="12">
    <location>
        <position position="109"/>
    </location>
    <ligand>
        <name>K(+)</name>
        <dbReference type="ChEBI" id="CHEBI:29103"/>
    </ligand>
</feature>
<keyword evidence="7 13" id="KW-0812">Transmembrane</keyword>
<feature type="transmembrane region" description="Helical" evidence="13">
    <location>
        <begin position="272"/>
        <end position="299"/>
    </location>
</feature>
<sequence>MNYRLVSNILGKVMLLEAALMIPSLIVSLIYKEESASAFLISIVILAVIGFVLSLIKAQKTKMFARDGFMIVSLSWIILALFGAFPFYISGEIPSFVDCIFETISGFTTTGSSILTDVEVLPKGLLFWRSFTHWFGGMGVLVFFLTLIPSMNGRTQHILRAESPGPSPGKLVPKIKDTSMILYSIYFILTLICIVCLLLAGMPLFDSIVHTFGTAGTGGFGIKNNSLAYYNSPLIYMIISIFMIVFGVNFTIYFYILKRNVFEIKKNSEVKLFIVIVTLATLLITVNIKGLYGSIWVAFYQSFFQVTSLVSTTGFATADYNQWPAFSKMILMCLMFAGSCAGSTAGGIKQIRLLIMLKVIRRNIKKLIHPRSVIPIRADGKLVEEEQVFGVTTFCFVYFLILIGATLLISLDNHDFETNFSAVLTAVSNVGPGFGKVGPTGNFAFYSDWSKLVLSFCMLVGRLEIFPVLMILHPSSWKRA</sequence>
<keyword evidence="3" id="KW-0813">Transport</keyword>
<keyword evidence="4" id="KW-1003">Cell membrane</keyword>
<name>A0A7V7QIB1_9FIRM</name>